<evidence type="ECO:0000259" key="11">
    <source>
        <dbReference type="PROSITE" id="PS50057"/>
    </source>
</evidence>
<evidence type="ECO:0000256" key="8">
    <source>
        <dbReference type="ARBA" id="ARBA00043944"/>
    </source>
</evidence>
<dbReference type="PANTHER" id="PTHR23281">
    <property type="entry name" value="MERLIN/MOESIN/EZRIN/RADIXIN"/>
    <property type="match status" value="1"/>
</dbReference>
<dbReference type="InterPro" id="IPR011259">
    <property type="entry name" value="ERM_C_dom"/>
</dbReference>
<evidence type="ECO:0000256" key="9">
    <source>
        <dbReference type="SAM" id="Coils"/>
    </source>
</evidence>
<dbReference type="PIRSF" id="PIRSF002305">
    <property type="entry name" value="ERM"/>
    <property type="match status" value="1"/>
</dbReference>
<dbReference type="Pfam" id="PF09379">
    <property type="entry name" value="FERM_N"/>
    <property type="match status" value="1"/>
</dbReference>
<dbReference type="Gene3D" id="1.20.5.450">
    <property type="match status" value="1"/>
</dbReference>
<feature type="coiled-coil region" evidence="9">
    <location>
        <begin position="326"/>
        <end position="458"/>
    </location>
</feature>
<evidence type="ECO:0000256" key="7">
    <source>
        <dbReference type="ARBA" id="ARBA00023136"/>
    </source>
</evidence>
<dbReference type="Gene3D" id="3.10.20.90">
    <property type="entry name" value="Phosphatidylinositol 3-kinase Catalytic Subunit, Chain A, domain 1"/>
    <property type="match status" value="1"/>
</dbReference>
<dbReference type="GO" id="GO:0003779">
    <property type="term" value="F:actin binding"/>
    <property type="evidence" value="ECO:0007669"/>
    <property type="project" value="InterPro"/>
</dbReference>
<evidence type="ECO:0000313" key="13">
    <source>
        <dbReference type="Proteomes" id="UP000318571"/>
    </source>
</evidence>
<dbReference type="Proteomes" id="UP000318571">
    <property type="component" value="Chromosome 9"/>
</dbReference>
<dbReference type="AlphaFoldDB" id="A0A553P054"/>
<evidence type="ECO:0000256" key="10">
    <source>
        <dbReference type="SAM" id="MobiDB-lite"/>
    </source>
</evidence>
<dbReference type="PRINTS" id="PR00935">
    <property type="entry name" value="BAND41"/>
</dbReference>
<evidence type="ECO:0000256" key="1">
    <source>
        <dbReference type="ARBA" id="ARBA00004105"/>
    </source>
</evidence>
<evidence type="ECO:0000256" key="5">
    <source>
        <dbReference type="ARBA" id="ARBA00022475"/>
    </source>
</evidence>
<dbReference type="GO" id="GO:0005902">
    <property type="term" value="C:microvillus"/>
    <property type="evidence" value="ECO:0007669"/>
    <property type="project" value="UniProtKB-SubCell"/>
</dbReference>
<dbReference type="GO" id="GO:0005912">
    <property type="term" value="C:adherens junction"/>
    <property type="evidence" value="ECO:0007669"/>
    <property type="project" value="UniProtKB-SubCell"/>
</dbReference>
<feature type="region of interest" description="Disordered" evidence="10">
    <location>
        <begin position="470"/>
        <end position="552"/>
    </location>
</feature>
<comment type="caution">
    <text evidence="12">The sequence shown here is derived from an EMBL/GenBank/DDBJ whole genome shotgun (WGS) entry which is preliminary data.</text>
</comment>
<proteinExistence type="predicted"/>
<dbReference type="Gene3D" id="2.30.29.30">
    <property type="entry name" value="Pleckstrin-homology domain (PH domain)/Phosphotyrosine-binding domain (PTB)"/>
    <property type="match status" value="1"/>
</dbReference>
<feature type="compositionally biased region" description="Basic and acidic residues" evidence="10">
    <location>
        <begin position="470"/>
        <end position="480"/>
    </location>
</feature>
<dbReference type="Pfam" id="PF09380">
    <property type="entry name" value="FERM_C"/>
    <property type="match status" value="1"/>
</dbReference>
<dbReference type="Gene3D" id="6.10.360.10">
    <property type="match status" value="1"/>
</dbReference>
<feature type="domain" description="FERM" evidence="11">
    <location>
        <begin position="8"/>
        <end position="298"/>
    </location>
</feature>
<evidence type="ECO:0000256" key="4">
    <source>
        <dbReference type="ARBA" id="ARBA00022025"/>
    </source>
</evidence>
<dbReference type="InterPro" id="IPR019749">
    <property type="entry name" value="Band_41_domain"/>
</dbReference>
<dbReference type="InterPro" id="IPR014352">
    <property type="entry name" value="FERM/acyl-CoA-bd_prot_sf"/>
</dbReference>
<dbReference type="Gene3D" id="1.20.80.10">
    <property type="match status" value="1"/>
</dbReference>
<dbReference type="InterPro" id="IPR000299">
    <property type="entry name" value="FERM_domain"/>
</dbReference>
<dbReference type="PROSITE" id="PS50057">
    <property type="entry name" value="FERM_3"/>
    <property type="match status" value="1"/>
</dbReference>
<dbReference type="SUPFAM" id="SSF50729">
    <property type="entry name" value="PH domain-like"/>
    <property type="match status" value="1"/>
</dbReference>
<dbReference type="GO" id="GO:0009887">
    <property type="term" value="P:animal organ morphogenesis"/>
    <property type="evidence" value="ECO:0007669"/>
    <property type="project" value="UniProtKB-ARBA"/>
</dbReference>
<sequence length="569" mass="67187">MSANSSVNRCVVSTFETEYKMVYDPKCYARDLFSTVISTTGIREQWYFGLSFTNNQGEEDWLILDKKINKHDISLKGDVKFKFKFKYFPENVVEDIIQNVTLRLLFYQVKNSILSESVYCPAEKAILLASFAVQAKYDDFDAEKHPPGYLANERILCQKIIDQHDRSKRDWEDVVSEFHKKNRGMFADEAMIEYLKVAQDLEMFGLSYFEVIVKNDKKLSLGIDALGINIYDLDKKLSPKLSFPWSEIRVVSKKRKQFRISFVDRKKSTFKAKPVNPKMTATIYYLATGNHDLFVQRRKGDTIEIKQMKEQKAIEMKIRERELQAFKREKQLRQRVEEAQKNLEKQYKDLEEQMAERNKELEKASESIRRLEEQLREAQTMKDDLQKQQQELKDMLEKMEKDREMDAEEKEKLQSEIKAKEEEIEAVRLKVANQEEETRKIQNEIEEAKKTIKEQVEKRIDIPVMNSDFEEKEKIPEIVVDKAIGGGNRSSSDSSDSEDEEKERKPDPKTENVLKTLREDLDKTLVEGRETEEDRQHRDNLKQGRDKYKTLRDVRMGNTKRRIDTFENM</sequence>
<dbReference type="SUPFAM" id="SSF54236">
    <property type="entry name" value="Ubiquitin-like"/>
    <property type="match status" value="1"/>
</dbReference>
<dbReference type="Pfam" id="PF00769">
    <property type="entry name" value="ERM_C"/>
    <property type="match status" value="1"/>
</dbReference>
<keyword evidence="13" id="KW-1185">Reference proteome</keyword>
<evidence type="ECO:0000313" key="12">
    <source>
        <dbReference type="EMBL" id="TRY71069.1"/>
    </source>
</evidence>
<dbReference type="Pfam" id="PF20492">
    <property type="entry name" value="ERM_helical"/>
    <property type="match status" value="1"/>
</dbReference>
<dbReference type="GO" id="GO:0005886">
    <property type="term" value="C:plasma membrane"/>
    <property type="evidence" value="ECO:0007669"/>
    <property type="project" value="UniProtKB-SubCell"/>
</dbReference>
<dbReference type="InterPro" id="IPR008954">
    <property type="entry name" value="Moesin_tail_sf"/>
</dbReference>
<accession>A0A553P054</accession>
<dbReference type="SMART" id="SM01196">
    <property type="entry name" value="FERM_C"/>
    <property type="match status" value="1"/>
</dbReference>
<dbReference type="CDD" id="cd14473">
    <property type="entry name" value="FERM_B-lobe"/>
    <property type="match status" value="1"/>
</dbReference>
<keyword evidence="5" id="KW-1003">Cell membrane</keyword>
<dbReference type="OrthoDB" id="6018897at2759"/>
<dbReference type="InterPro" id="IPR035963">
    <property type="entry name" value="FERM_2"/>
</dbReference>
<feature type="compositionally biased region" description="Basic and acidic residues" evidence="10">
    <location>
        <begin position="502"/>
        <end position="552"/>
    </location>
</feature>
<gene>
    <name evidence="12" type="ORF">TCAL_12631</name>
</gene>
<dbReference type="EMBL" id="VCGU01000009">
    <property type="protein sequence ID" value="TRY71069.1"/>
    <property type="molecule type" value="Genomic_DNA"/>
</dbReference>
<dbReference type="InterPro" id="IPR011174">
    <property type="entry name" value="ERM"/>
</dbReference>
<dbReference type="InterPro" id="IPR046810">
    <property type="entry name" value="ERM_helical"/>
</dbReference>
<dbReference type="STRING" id="6832.A0A553P054"/>
<keyword evidence="7" id="KW-0472">Membrane</keyword>
<dbReference type="GO" id="GO:0048731">
    <property type="term" value="P:system development"/>
    <property type="evidence" value="ECO:0007669"/>
    <property type="project" value="UniProtKB-ARBA"/>
</dbReference>
<name>A0A553P054_TIGCA</name>
<dbReference type="SUPFAM" id="SSF48678">
    <property type="entry name" value="Moesin tail domain"/>
    <property type="match status" value="1"/>
</dbReference>
<keyword evidence="9" id="KW-0175">Coiled coil</keyword>
<dbReference type="InterPro" id="IPR019747">
    <property type="entry name" value="FERM_CS"/>
</dbReference>
<evidence type="ECO:0000256" key="3">
    <source>
        <dbReference type="ARBA" id="ARBA00004536"/>
    </source>
</evidence>
<dbReference type="InterPro" id="IPR019748">
    <property type="entry name" value="FERM_central"/>
</dbReference>
<protein>
    <recommendedName>
        <fullName evidence="4">Moesin/ezrin/radixin homolog 1</fullName>
    </recommendedName>
</protein>
<comment type="subcellular location">
    <subcellularLocation>
        <location evidence="3">Cell junction</location>
        <location evidence="3">Adherens junction</location>
    </subcellularLocation>
    <subcellularLocation>
        <location evidence="2">Cell membrane</location>
        <topology evidence="2">Peripheral membrane protein</topology>
    </subcellularLocation>
    <subcellularLocation>
        <location evidence="1">Cell projection</location>
        <location evidence="1">Microvillus</location>
    </subcellularLocation>
    <subcellularLocation>
        <location evidence="8">Cell projection</location>
        <location evidence="8">Rhabdomere</location>
    </subcellularLocation>
</comment>
<dbReference type="InterPro" id="IPR018979">
    <property type="entry name" value="FERM_N"/>
</dbReference>
<dbReference type="Pfam" id="PF00373">
    <property type="entry name" value="FERM_M"/>
    <property type="match status" value="1"/>
</dbReference>
<dbReference type="InterPro" id="IPR018980">
    <property type="entry name" value="FERM_PH-like_C"/>
</dbReference>
<organism evidence="12 13">
    <name type="scientific">Tigriopus californicus</name>
    <name type="common">Marine copepod</name>
    <dbReference type="NCBI Taxonomy" id="6832"/>
    <lineage>
        <taxon>Eukaryota</taxon>
        <taxon>Metazoa</taxon>
        <taxon>Ecdysozoa</taxon>
        <taxon>Arthropoda</taxon>
        <taxon>Crustacea</taxon>
        <taxon>Multicrustacea</taxon>
        <taxon>Hexanauplia</taxon>
        <taxon>Copepoda</taxon>
        <taxon>Harpacticoida</taxon>
        <taxon>Harpacticidae</taxon>
        <taxon>Tigriopus</taxon>
    </lineage>
</organism>
<dbReference type="PRINTS" id="PR00661">
    <property type="entry name" value="ERMFAMILY"/>
</dbReference>
<dbReference type="SMART" id="SM00295">
    <property type="entry name" value="B41"/>
    <property type="match status" value="1"/>
</dbReference>
<dbReference type="InterPro" id="IPR029071">
    <property type="entry name" value="Ubiquitin-like_domsf"/>
</dbReference>
<dbReference type="OMA" id="RNINAMK"/>
<dbReference type="InterPro" id="IPR011993">
    <property type="entry name" value="PH-like_dom_sf"/>
</dbReference>
<evidence type="ECO:0000256" key="2">
    <source>
        <dbReference type="ARBA" id="ARBA00004202"/>
    </source>
</evidence>
<dbReference type="PROSITE" id="PS00661">
    <property type="entry name" value="FERM_2"/>
    <property type="match status" value="1"/>
</dbReference>
<dbReference type="SUPFAM" id="SSF47031">
    <property type="entry name" value="Second domain of FERM"/>
    <property type="match status" value="1"/>
</dbReference>
<keyword evidence="6" id="KW-0965">Cell junction</keyword>
<dbReference type="InterPro" id="IPR000798">
    <property type="entry name" value="Ez/rad/moesin-like"/>
</dbReference>
<evidence type="ECO:0000256" key="6">
    <source>
        <dbReference type="ARBA" id="ARBA00022949"/>
    </source>
</evidence>
<reference evidence="12 13" key="1">
    <citation type="journal article" date="2018" name="Nat. Ecol. Evol.">
        <title>Genomic signatures of mitonuclear coevolution across populations of Tigriopus californicus.</title>
        <authorList>
            <person name="Barreto F.S."/>
            <person name="Watson E.T."/>
            <person name="Lima T.G."/>
            <person name="Willett C.S."/>
            <person name="Edmands S."/>
            <person name="Li W."/>
            <person name="Burton R.S."/>
        </authorList>
    </citation>
    <scope>NUCLEOTIDE SEQUENCE [LARGE SCALE GENOMIC DNA]</scope>
    <source>
        <strain evidence="12 13">San Diego</strain>
    </source>
</reference>